<dbReference type="AlphaFoldDB" id="A0A178J4G2"/>
<protein>
    <submittedName>
        <fullName evidence="2">Uncharacterized protein</fullName>
    </submittedName>
</protein>
<dbReference type="Proteomes" id="UP001150001">
    <property type="component" value="Unassembled WGS sequence"/>
</dbReference>
<sequence>MKELIALTLIERLSSGLLLSLKMSGASNLGANSAGLLCFEVRPAHETDTLLDKIFKYCQVELIQKQMDGRSGWVVLTAAENSQLRAAAELVSSETNASEQSTQVTSSSVVSSLSQEHAQQINRQLRRALVSRGSGLLTIDCRPATHALTIANEAEKSMSCQILQLKYLGSSGRVVLTGSADALQYWTAPNMEVSCNR</sequence>
<evidence type="ECO:0000313" key="4">
    <source>
        <dbReference type="Proteomes" id="UP001150001"/>
    </source>
</evidence>
<dbReference type="Gene3D" id="3.30.70.1710">
    <property type="match status" value="2"/>
</dbReference>
<evidence type="ECO:0000313" key="2">
    <source>
        <dbReference type="EMBL" id="OAM96952.1"/>
    </source>
</evidence>
<reference evidence="1" key="2">
    <citation type="submission" date="2022-11" db="EMBL/GenBank/DDBJ databases">
        <title>Role of the vibriolysin VemA secreted by the emergent pathogen Vibrio europaeus in the colonization of Manila clam mucus.</title>
        <authorList>
            <person name="Martinez C."/>
            <person name="Rodriguez S."/>
            <person name="Vences A."/>
            <person name="Barja J.L."/>
            <person name="Toranzo A.E."/>
            <person name="Dubert J."/>
        </authorList>
    </citation>
    <scope>NUCLEOTIDE SEQUENCE</scope>
    <source>
        <strain evidence="1">3454</strain>
    </source>
</reference>
<dbReference type="GeneID" id="78077100"/>
<reference evidence="2 3" key="1">
    <citation type="submission" date="2016-03" db="EMBL/GenBank/DDBJ databases">
        <title>Draft genome sequence of the Vibrio tubiashii subs. europaeus.</title>
        <authorList>
            <person name="Spinard E."/>
            <person name="Dubert J."/>
            <person name="Nelson D.R."/>
            <person name="Barja J.L."/>
        </authorList>
    </citation>
    <scope>NUCLEOTIDE SEQUENCE [LARGE SCALE GENOMIC DNA]</scope>
    <source>
        <strain evidence="3">PP-638</strain>
        <strain evidence="2">PP2-638</strain>
    </source>
</reference>
<evidence type="ECO:0000313" key="3">
    <source>
        <dbReference type="Proteomes" id="UP000094761"/>
    </source>
</evidence>
<accession>A0A178J4G2</accession>
<gene>
    <name evidence="2" type="ORF">AZ468_15415</name>
    <name evidence="1" type="ORF">OPW20_18170</name>
</gene>
<evidence type="ECO:0000313" key="1">
    <source>
        <dbReference type="EMBL" id="MDC5741999.1"/>
    </source>
</evidence>
<comment type="caution">
    <text evidence="2">The sequence shown here is derived from an EMBL/GenBank/DDBJ whole genome shotgun (WGS) entry which is preliminary data.</text>
</comment>
<dbReference type="EMBL" id="JAPFIT010000019">
    <property type="protein sequence ID" value="MDC5741999.1"/>
    <property type="molecule type" value="Genomic_DNA"/>
</dbReference>
<keyword evidence="4" id="KW-1185">Reference proteome</keyword>
<proteinExistence type="predicted"/>
<name>A0A178J4G2_9VIBR</name>
<dbReference type="InterPro" id="IPR037233">
    <property type="entry name" value="CcmK-like_sf"/>
</dbReference>
<dbReference type="RefSeq" id="WP_069668164.1">
    <property type="nucleotide sequence ID" value="NZ_JAPFIM010000015.1"/>
</dbReference>
<organism evidence="2 3">
    <name type="scientific">Vibrio europaeus</name>
    <dbReference type="NCBI Taxonomy" id="300876"/>
    <lineage>
        <taxon>Bacteria</taxon>
        <taxon>Pseudomonadati</taxon>
        <taxon>Pseudomonadota</taxon>
        <taxon>Gammaproteobacteria</taxon>
        <taxon>Vibrionales</taxon>
        <taxon>Vibrionaceae</taxon>
        <taxon>Vibrio</taxon>
        <taxon>Vibrio oreintalis group</taxon>
    </lineage>
</organism>
<dbReference type="EMBL" id="LUAX01000007">
    <property type="protein sequence ID" value="OAM96952.1"/>
    <property type="molecule type" value="Genomic_DNA"/>
</dbReference>
<dbReference type="Proteomes" id="UP000094761">
    <property type="component" value="Unassembled WGS sequence"/>
</dbReference>